<name>A0ABT5GED4_9MICO</name>
<dbReference type="SMART" id="SM00382">
    <property type="entry name" value="AAA"/>
    <property type="match status" value="1"/>
</dbReference>
<dbReference type="Gene3D" id="3.40.50.300">
    <property type="entry name" value="P-loop containing nucleotide triphosphate hydrolases"/>
    <property type="match status" value="1"/>
</dbReference>
<dbReference type="PANTHER" id="PTHR43582:SF2">
    <property type="entry name" value="LINEARMYCIN RESISTANCE ATP-BINDING PROTEIN LNRL"/>
    <property type="match status" value="1"/>
</dbReference>
<dbReference type="SUPFAM" id="SSF52540">
    <property type="entry name" value="P-loop containing nucleoside triphosphate hydrolases"/>
    <property type="match status" value="1"/>
</dbReference>
<accession>A0ABT5GED4</accession>
<evidence type="ECO:0000313" key="5">
    <source>
        <dbReference type="Proteomes" id="UP001150259"/>
    </source>
</evidence>
<evidence type="ECO:0000256" key="1">
    <source>
        <dbReference type="ARBA" id="ARBA00022741"/>
    </source>
</evidence>
<gene>
    <name evidence="4" type="ORF">OO014_03130</name>
</gene>
<dbReference type="Proteomes" id="UP001150259">
    <property type="component" value="Unassembled WGS sequence"/>
</dbReference>
<feature type="domain" description="ABC transporter" evidence="3">
    <location>
        <begin position="17"/>
        <end position="247"/>
    </location>
</feature>
<proteinExistence type="predicted"/>
<dbReference type="GO" id="GO:0005524">
    <property type="term" value="F:ATP binding"/>
    <property type="evidence" value="ECO:0007669"/>
    <property type="project" value="UniProtKB-KW"/>
</dbReference>
<protein>
    <submittedName>
        <fullName evidence="4">ABC transporter ATP-binding protein</fullName>
    </submittedName>
</protein>
<dbReference type="InterPro" id="IPR003593">
    <property type="entry name" value="AAA+_ATPase"/>
</dbReference>
<organism evidence="4 5">
    <name type="scientific">Intrasporangium calvum</name>
    <dbReference type="NCBI Taxonomy" id="53358"/>
    <lineage>
        <taxon>Bacteria</taxon>
        <taxon>Bacillati</taxon>
        <taxon>Actinomycetota</taxon>
        <taxon>Actinomycetes</taxon>
        <taxon>Micrococcales</taxon>
        <taxon>Intrasporangiaceae</taxon>
        <taxon>Intrasporangium</taxon>
    </lineage>
</organism>
<evidence type="ECO:0000256" key="2">
    <source>
        <dbReference type="ARBA" id="ARBA00022840"/>
    </source>
</evidence>
<evidence type="ECO:0000313" key="4">
    <source>
        <dbReference type="EMBL" id="MDC5696236.1"/>
    </source>
</evidence>
<keyword evidence="5" id="KW-1185">Reference proteome</keyword>
<dbReference type="RefSeq" id="WP_272460812.1">
    <property type="nucleotide sequence ID" value="NZ_JAPFQL010000007.1"/>
</dbReference>
<keyword evidence="2 4" id="KW-0067">ATP-binding</keyword>
<keyword evidence="1" id="KW-0547">Nucleotide-binding</keyword>
<dbReference type="PANTHER" id="PTHR43582">
    <property type="entry name" value="LINEARMYCIN RESISTANCE ATP-BINDING PROTEIN LNRL"/>
    <property type="match status" value="1"/>
</dbReference>
<dbReference type="InterPro" id="IPR003439">
    <property type="entry name" value="ABC_transporter-like_ATP-bd"/>
</dbReference>
<dbReference type="EMBL" id="JAPFQL010000007">
    <property type="protein sequence ID" value="MDC5696236.1"/>
    <property type="molecule type" value="Genomic_DNA"/>
</dbReference>
<reference evidence="4 5" key="1">
    <citation type="submission" date="2022-11" db="EMBL/GenBank/DDBJ databases">
        <title>Anaerobic phenanthrene biodegradation by a DNRA strain PheN6.</title>
        <authorList>
            <person name="Zhang Z."/>
        </authorList>
    </citation>
    <scope>NUCLEOTIDE SEQUENCE [LARGE SCALE GENOMIC DNA]</scope>
    <source>
        <strain evidence="4 5">PheN6</strain>
    </source>
</reference>
<dbReference type="PROSITE" id="PS00211">
    <property type="entry name" value="ABC_TRANSPORTER_1"/>
    <property type="match status" value="1"/>
</dbReference>
<dbReference type="InterPro" id="IPR027417">
    <property type="entry name" value="P-loop_NTPase"/>
</dbReference>
<comment type="caution">
    <text evidence="4">The sequence shown here is derived from an EMBL/GenBank/DDBJ whole genome shotgun (WGS) entry which is preliminary data.</text>
</comment>
<sequence>MASGDALQGASGPDDVLVAEGLVRRFGDLTAVDGVSFRIRRGETYGLLGPNGAGKTTTISMVAGLIAADAGTVTVAGQRMGPAEVEPKRHIGLVPQDLAIYPELTARENLTLFGRLQGLAGAALTQRVQEVIELIGLTERAKDLSKEFSGGMKRRLNIGIGLLHQPTLLILDEPTVGVDPQSRNQILESVERLSVEGMAVLYTTHYMEEAERLCDRIGIIDSGRLQAEGTRDELVRLTSGADVIRLVGTGDTAAASTALRGLPTVQQVIADRHALQLTVNDAPAAVAQIVTSATAAGMSLADVEITRPDLESVFLHLTGKALRD</sequence>
<dbReference type="PROSITE" id="PS50893">
    <property type="entry name" value="ABC_TRANSPORTER_2"/>
    <property type="match status" value="1"/>
</dbReference>
<evidence type="ECO:0000259" key="3">
    <source>
        <dbReference type="PROSITE" id="PS50893"/>
    </source>
</evidence>
<dbReference type="Pfam" id="PF00005">
    <property type="entry name" value="ABC_tran"/>
    <property type="match status" value="1"/>
</dbReference>
<dbReference type="InterPro" id="IPR017871">
    <property type="entry name" value="ABC_transporter-like_CS"/>
</dbReference>